<name>A0A7R7XP78_9EURO</name>
<dbReference type="PROSITE" id="PS50048">
    <property type="entry name" value="ZN2_CY6_FUNGAL_2"/>
    <property type="match status" value="1"/>
</dbReference>
<dbReference type="PANTHER" id="PTHR36206">
    <property type="entry name" value="ASPERCRYPTIN BIOSYNTHESIS CLUSTER-SPECIFIC TRANSCRIPTION REGULATOR ATNN-RELATED"/>
    <property type="match status" value="1"/>
</dbReference>
<organism evidence="9 10">
    <name type="scientific">Aspergillus puulaauensis</name>
    <dbReference type="NCBI Taxonomy" id="1220207"/>
    <lineage>
        <taxon>Eukaryota</taxon>
        <taxon>Fungi</taxon>
        <taxon>Dikarya</taxon>
        <taxon>Ascomycota</taxon>
        <taxon>Pezizomycotina</taxon>
        <taxon>Eurotiomycetes</taxon>
        <taxon>Eurotiomycetidae</taxon>
        <taxon>Eurotiales</taxon>
        <taxon>Aspergillaceae</taxon>
        <taxon>Aspergillus</taxon>
    </lineage>
</organism>
<dbReference type="PROSITE" id="PS00463">
    <property type="entry name" value="ZN2_CY6_FUNGAL_1"/>
    <property type="match status" value="1"/>
</dbReference>
<accession>A0A7R7XP78</accession>
<dbReference type="GO" id="GO:0000981">
    <property type="term" value="F:DNA-binding transcription factor activity, RNA polymerase II-specific"/>
    <property type="evidence" value="ECO:0007669"/>
    <property type="project" value="InterPro"/>
</dbReference>
<dbReference type="SUPFAM" id="SSF57701">
    <property type="entry name" value="Zn2/Cys6 DNA-binding domain"/>
    <property type="match status" value="1"/>
</dbReference>
<keyword evidence="6" id="KW-0539">Nucleus</keyword>
<proteinExistence type="predicted"/>
<reference evidence="9" key="2">
    <citation type="submission" date="2021-02" db="EMBL/GenBank/DDBJ databases">
        <title>Aspergillus puulaauensis MK2 genome sequence.</title>
        <authorList>
            <person name="Futagami T."/>
            <person name="Mori K."/>
            <person name="Kadooka C."/>
            <person name="Tanaka T."/>
        </authorList>
    </citation>
    <scope>NUCLEOTIDE SEQUENCE</scope>
    <source>
        <strain evidence="9">MK2</strain>
    </source>
</reference>
<gene>
    <name evidence="9" type="ORF">APUU_41620S</name>
</gene>
<evidence type="ECO:0000256" key="1">
    <source>
        <dbReference type="ARBA" id="ARBA00022723"/>
    </source>
</evidence>
<keyword evidence="1" id="KW-0479">Metal-binding</keyword>
<dbReference type="GO" id="GO:0003677">
    <property type="term" value="F:DNA binding"/>
    <property type="evidence" value="ECO:0007669"/>
    <property type="project" value="UniProtKB-KW"/>
</dbReference>
<dbReference type="AlphaFoldDB" id="A0A7R7XP78"/>
<evidence type="ECO:0000256" key="3">
    <source>
        <dbReference type="ARBA" id="ARBA00023015"/>
    </source>
</evidence>
<evidence type="ECO:0000313" key="10">
    <source>
        <dbReference type="Proteomes" id="UP000654913"/>
    </source>
</evidence>
<dbReference type="Proteomes" id="UP000654913">
    <property type="component" value="Chromosome 4"/>
</dbReference>
<dbReference type="GeneID" id="64975181"/>
<dbReference type="KEGG" id="apuu:APUU_41620S"/>
<keyword evidence="2" id="KW-0862">Zinc</keyword>
<dbReference type="OrthoDB" id="3598904at2759"/>
<dbReference type="GO" id="GO:0008270">
    <property type="term" value="F:zinc ion binding"/>
    <property type="evidence" value="ECO:0007669"/>
    <property type="project" value="InterPro"/>
</dbReference>
<feature type="compositionally biased region" description="Low complexity" evidence="7">
    <location>
        <begin position="227"/>
        <end position="246"/>
    </location>
</feature>
<dbReference type="Pfam" id="PF00172">
    <property type="entry name" value="Zn_clus"/>
    <property type="match status" value="1"/>
</dbReference>
<dbReference type="PANTHER" id="PTHR36206:SF4">
    <property type="entry name" value="HYPOTHETICAL CONSERVED PROTEIN (EUROFUNG)-RELATED"/>
    <property type="match status" value="1"/>
</dbReference>
<feature type="compositionally biased region" description="Basic residues" evidence="7">
    <location>
        <begin position="9"/>
        <end position="19"/>
    </location>
</feature>
<dbReference type="SMART" id="SM00066">
    <property type="entry name" value="GAL4"/>
    <property type="match status" value="1"/>
</dbReference>
<feature type="region of interest" description="Disordered" evidence="7">
    <location>
        <begin position="225"/>
        <end position="257"/>
    </location>
</feature>
<feature type="domain" description="Zn(2)-C6 fungal-type" evidence="8">
    <location>
        <begin position="24"/>
        <end position="52"/>
    </location>
</feature>
<evidence type="ECO:0000256" key="5">
    <source>
        <dbReference type="ARBA" id="ARBA00023163"/>
    </source>
</evidence>
<dbReference type="InterPro" id="IPR052360">
    <property type="entry name" value="Transcr_Regulatory_Proteins"/>
</dbReference>
<dbReference type="InterPro" id="IPR001138">
    <property type="entry name" value="Zn2Cys6_DnaBD"/>
</dbReference>
<protein>
    <recommendedName>
        <fullName evidence="8">Zn(2)-C6 fungal-type domain-containing protein</fullName>
    </recommendedName>
</protein>
<reference evidence="9" key="1">
    <citation type="submission" date="2021-01" db="EMBL/GenBank/DDBJ databases">
        <authorList>
            <consortium name="Aspergillus puulaauensis MK2 genome sequencing consortium"/>
            <person name="Kazuki M."/>
            <person name="Futagami T."/>
        </authorList>
    </citation>
    <scope>NUCLEOTIDE SEQUENCE</scope>
    <source>
        <strain evidence="9">MK2</strain>
    </source>
</reference>
<dbReference type="CDD" id="cd00067">
    <property type="entry name" value="GAL4"/>
    <property type="match status" value="1"/>
</dbReference>
<dbReference type="InterPro" id="IPR036864">
    <property type="entry name" value="Zn2-C6_fun-type_DNA-bd_sf"/>
</dbReference>
<dbReference type="Pfam" id="PF11951">
    <property type="entry name" value="Fungal_trans_2"/>
    <property type="match status" value="1"/>
</dbReference>
<evidence type="ECO:0000256" key="2">
    <source>
        <dbReference type="ARBA" id="ARBA00022833"/>
    </source>
</evidence>
<evidence type="ECO:0000313" key="9">
    <source>
        <dbReference type="EMBL" id="BCS25176.1"/>
    </source>
</evidence>
<evidence type="ECO:0000256" key="6">
    <source>
        <dbReference type="ARBA" id="ARBA00023242"/>
    </source>
</evidence>
<keyword evidence="5" id="KW-0804">Transcription</keyword>
<keyword evidence="3" id="KW-0805">Transcription regulation</keyword>
<keyword evidence="4" id="KW-0238">DNA-binding</keyword>
<feature type="region of interest" description="Disordered" evidence="7">
    <location>
        <begin position="1"/>
        <end position="20"/>
    </location>
</feature>
<sequence length="542" mass="59854">MSDTTNIRAMKKTTRKSMPKVRTGCQTCKQRRVKCDEGKPSCRNCSRTGRRCEGYPAAPPEPQSAEQGQLQKAEPRLQIRVYNLPFKVPGSQADRQLLHFYCCEAAGGLSSFSDSTLWSRLILQRSHDQPVVRHALVTLAALYRDYLQGGNTIQATASGTAMQRVAKCHRQLRLYLRSPDASPETALICSVLFYAFESLMGDCTSAMQHLNNGITLLKQYQTAQQLSGSSPGSNPGSSSGSNAGSPTSPPPTTDGAGDDLLPHLTSIFARLDIHASTFDDERIPILTLVSPEELSGAVHVVPTEFSGLDEAEGVLTKLQNWLMHHIIAHVAHKHKPLVEFPQSLLRERFLLYQQFDRFFFALNMLLSSLPTELPPRALLLRIQSRMYHAILVENIPYEPQKGPFGYAAPDVMANDSLRTTLADIQAFLSLERLEDSSQTFTLSSQLIAILYFLCLKTADPVNREAAFALLQNPRLPAKDGLWETGKAISIIRTLMEQTKANAAHKQSLEHAGGDVFGEDVGGIENVYREISTGHTEPPDRGL</sequence>
<evidence type="ECO:0000256" key="4">
    <source>
        <dbReference type="ARBA" id="ARBA00023125"/>
    </source>
</evidence>
<dbReference type="InterPro" id="IPR021858">
    <property type="entry name" value="Fun_TF"/>
</dbReference>
<dbReference type="Gene3D" id="4.10.240.10">
    <property type="entry name" value="Zn(2)-C6 fungal-type DNA-binding domain"/>
    <property type="match status" value="1"/>
</dbReference>
<dbReference type="EMBL" id="AP024446">
    <property type="protein sequence ID" value="BCS25176.1"/>
    <property type="molecule type" value="Genomic_DNA"/>
</dbReference>
<keyword evidence="10" id="KW-1185">Reference proteome</keyword>
<dbReference type="RefSeq" id="XP_041557370.1">
    <property type="nucleotide sequence ID" value="XM_041704824.1"/>
</dbReference>
<evidence type="ECO:0000259" key="8">
    <source>
        <dbReference type="PROSITE" id="PS50048"/>
    </source>
</evidence>
<evidence type="ECO:0000256" key="7">
    <source>
        <dbReference type="SAM" id="MobiDB-lite"/>
    </source>
</evidence>